<accession>A0A0N4X7T5</accession>
<organism evidence="1">
    <name type="scientific">Haemonchus placei</name>
    <name type="common">Barber's pole worm</name>
    <dbReference type="NCBI Taxonomy" id="6290"/>
    <lineage>
        <taxon>Eukaryota</taxon>
        <taxon>Metazoa</taxon>
        <taxon>Ecdysozoa</taxon>
        <taxon>Nematoda</taxon>
        <taxon>Chromadorea</taxon>
        <taxon>Rhabditida</taxon>
        <taxon>Rhabditina</taxon>
        <taxon>Rhabditomorpha</taxon>
        <taxon>Strongyloidea</taxon>
        <taxon>Trichostrongylidae</taxon>
        <taxon>Haemonchus</taxon>
    </lineage>
</organism>
<sequence>LTGINWFTPIVIIRTATCTVPSSKKDTFLVSHHYRGNKFKVKNAYRVECSFLYQHNGNESIPHADSSDHHIQSFHRRQLIDSNSTFYTGPFRLHRYAADFLLRGVGNVDVQ</sequence>
<name>A0A0N4X7T5_HAEPC</name>
<dbReference type="WBParaSite" id="HPLM_0002042701-mRNA-1">
    <property type="protein sequence ID" value="HPLM_0002042701-mRNA-1"/>
    <property type="gene ID" value="HPLM_0002042701"/>
</dbReference>
<proteinExistence type="predicted"/>
<reference evidence="1" key="1">
    <citation type="submission" date="2017-02" db="UniProtKB">
        <authorList>
            <consortium name="WormBaseParasite"/>
        </authorList>
    </citation>
    <scope>IDENTIFICATION</scope>
</reference>
<dbReference type="AlphaFoldDB" id="A0A0N4X7T5"/>
<protein>
    <submittedName>
        <fullName evidence="1">Tick transposon</fullName>
    </submittedName>
</protein>
<evidence type="ECO:0000313" key="1">
    <source>
        <dbReference type="WBParaSite" id="HPLM_0002042701-mRNA-1"/>
    </source>
</evidence>